<evidence type="ECO:0000256" key="1">
    <source>
        <dbReference type="SAM" id="MobiDB-lite"/>
    </source>
</evidence>
<dbReference type="KEGG" id="tpol:Mal48_17110"/>
<proteinExistence type="predicted"/>
<evidence type="ECO:0000256" key="2">
    <source>
        <dbReference type="SAM" id="Phobius"/>
    </source>
</evidence>
<evidence type="ECO:0000313" key="4">
    <source>
        <dbReference type="Proteomes" id="UP000315724"/>
    </source>
</evidence>
<feature type="region of interest" description="Disordered" evidence="1">
    <location>
        <begin position="85"/>
        <end position="114"/>
    </location>
</feature>
<feature type="transmembrane region" description="Helical" evidence="2">
    <location>
        <begin position="12"/>
        <end position="32"/>
    </location>
</feature>
<dbReference type="Proteomes" id="UP000315724">
    <property type="component" value="Chromosome"/>
</dbReference>
<keyword evidence="2" id="KW-0472">Membrane</keyword>
<evidence type="ECO:0008006" key="5">
    <source>
        <dbReference type="Google" id="ProtNLM"/>
    </source>
</evidence>
<gene>
    <name evidence="3" type="ORF">Mal48_17110</name>
</gene>
<sequence>MEGATFHGESMFFRFAATLAILTLISIMGIALEKQKLSLKRAISEQHYQLQALAEERSQLFLKTQQLGAPPRLLREWNSSIELTENRSVKESSEATPPLLEWRLKGAGEERRNE</sequence>
<keyword evidence="2" id="KW-1133">Transmembrane helix</keyword>
<dbReference type="EMBL" id="CP036267">
    <property type="protein sequence ID" value="QDT32465.1"/>
    <property type="molecule type" value="Genomic_DNA"/>
</dbReference>
<organism evidence="3 4">
    <name type="scientific">Thalassoglobus polymorphus</name>
    <dbReference type="NCBI Taxonomy" id="2527994"/>
    <lineage>
        <taxon>Bacteria</taxon>
        <taxon>Pseudomonadati</taxon>
        <taxon>Planctomycetota</taxon>
        <taxon>Planctomycetia</taxon>
        <taxon>Planctomycetales</taxon>
        <taxon>Planctomycetaceae</taxon>
        <taxon>Thalassoglobus</taxon>
    </lineage>
</organism>
<keyword evidence="2" id="KW-0812">Transmembrane</keyword>
<reference evidence="3 4" key="1">
    <citation type="submission" date="2019-02" db="EMBL/GenBank/DDBJ databases">
        <title>Deep-cultivation of Planctomycetes and their phenomic and genomic characterization uncovers novel biology.</title>
        <authorList>
            <person name="Wiegand S."/>
            <person name="Jogler M."/>
            <person name="Boedeker C."/>
            <person name="Pinto D."/>
            <person name="Vollmers J."/>
            <person name="Rivas-Marin E."/>
            <person name="Kohn T."/>
            <person name="Peeters S.H."/>
            <person name="Heuer A."/>
            <person name="Rast P."/>
            <person name="Oberbeckmann S."/>
            <person name="Bunk B."/>
            <person name="Jeske O."/>
            <person name="Meyerdierks A."/>
            <person name="Storesund J.E."/>
            <person name="Kallscheuer N."/>
            <person name="Luecker S."/>
            <person name="Lage O.M."/>
            <person name="Pohl T."/>
            <person name="Merkel B.J."/>
            <person name="Hornburger P."/>
            <person name="Mueller R.-W."/>
            <person name="Bruemmer F."/>
            <person name="Labrenz M."/>
            <person name="Spormann A.M."/>
            <person name="Op den Camp H."/>
            <person name="Overmann J."/>
            <person name="Amann R."/>
            <person name="Jetten M.S.M."/>
            <person name="Mascher T."/>
            <person name="Medema M.H."/>
            <person name="Devos D.P."/>
            <person name="Kaster A.-K."/>
            <person name="Ovreas L."/>
            <person name="Rohde M."/>
            <person name="Galperin M.Y."/>
            <person name="Jogler C."/>
        </authorList>
    </citation>
    <scope>NUCLEOTIDE SEQUENCE [LARGE SCALE GENOMIC DNA]</scope>
    <source>
        <strain evidence="3 4">Mal48</strain>
    </source>
</reference>
<protein>
    <recommendedName>
        <fullName evidence="5">Cell division protein FtsL</fullName>
    </recommendedName>
</protein>
<accession>A0A517QLE9</accession>
<dbReference type="AlphaFoldDB" id="A0A517QLE9"/>
<evidence type="ECO:0000313" key="3">
    <source>
        <dbReference type="EMBL" id="QDT32465.1"/>
    </source>
</evidence>
<keyword evidence="4" id="KW-1185">Reference proteome</keyword>
<feature type="compositionally biased region" description="Basic and acidic residues" evidence="1">
    <location>
        <begin position="102"/>
        <end position="114"/>
    </location>
</feature>
<name>A0A517QLE9_9PLAN</name>